<keyword evidence="1" id="KW-0812">Transmembrane</keyword>
<evidence type="ECO:0000313" key="2">
    <source>
        <dbReference type="EMBL" id="PWK79897.1"/>
    </source>
</evidence>
<evidence type="ECO:0000313" key="3">
    <source>
        <dbReference type="Proteomes" id="UP000245678"/>
    </source>
</evidence>
<keyword evidence="3" id="KW-1185">Reference proteome</keyword>
<reference evidence="2 3" key="1">
    <citation type="submission" date="2018-05" db="EMBL/GenBank/DDBJ databases">
        <title>Genomic Encyclopedia of Archaeal and Bacterial Type Strains, Phase II (KMG-II): from individual species to whole genera.</title>
        <authorList>
            <person name="Goeker M."/>
        </authorList>
    </citation>
    <scope>NUCLEOTIDE SEQUENCE [LARGE SCALE GENOMIC DNA]</scope>
    <source>
        <strain evidence="2 3">DSM 19975</strain>
    </source>
</reference>
<dbReference type="PANTHER" id="PTHR31061">
    <property type="entry name" value="LD22376P"/>
    <property type="match status" value="1"/>
</dbReference>
<feature type="transmembrane region" description="Helical" evidence="1">
    <location>
        <begin position="305"/>
        <end position="324"/>
    </location>
</feature>
<feature type="transmembrane region" description="Helical" evidence="1">
    <location>
        <begin position="143"/>
        <end position="162"/>
    </location>
</feature>
<proteinExistence type="predicted"/>
<dbReference type="RefSeq" id="WP_022829664.1">
    <property type="nucleotide sequence ID" value="NZ_QGHA01000001.1"/>
</dbReference>
<keyword evidence="2" id="KW-0808">Transferase</keyword>
<gene>
    <name evidence="2" type="ORF">LX99_00357</name>
</gene>
<feature type="transmembrane region" description="Helical" evidence="1">
    <location>
        <begin position="237"/>
        <end position="255"/>
    </location>
</feature>
<name>A0A316HHQ3_9SPHI</name>
<keyword evidence="2" id="KW-0012">Acyltransferase</keyword>
<dbReference type="AlphaFoldDB" id="A0A316HHQ3"/>
<sequence length="375" mass="42036">MAIATERFTALDIFRGMTICFMIIVNAPGSGATVWAPLDHAAWFGFTPTDLVFPSFLFAVGNALSFSKKKFETDAAFIGKILKRTVIIFLLGYLMYWFPFFHRTANSWAFNPLSHTRIMGVLQRIALCYFFGALIVHYCSRKTAVIISVVLLLGYWLFLLMFGEPGKEFTMLGNAGTKLDIAIMGNDHLYHDKGGPIAFDPEGLLSTLTGIVNVIGGFLAGAFIQRKGKTYETVAKLFIVGGLLIVLALFFGQFFPIAKKLWTSTFSLLTIGIDLAILGLLIYIIEIEKVKSGTDFFLILGRNSLAIYLLSELLLTVLQTVWVAPQLSFYDWINQVFYQRVFPGPLGTLVFAICYMMLCWLVAYVLDKKKIYIKI</sequence>
<feature type="transmembrane region" description="Helical" evidence="1">
    <location>
        <begin position="344"/>
        <end position="366"/>
    </location>
</feature>
<dbReference type="PANTHER" id="PTHR31061:SF24">
    <property type="entry name" value="LD22376P"/>
    <property type="match status" value="1"/>
</dbReference>
<accession>A0A316HHQ3</accession>
<feature type="transmembrane region" description="Helical" evidence="1">
    <location>
        <begin position="41"/>
        <end position="60"/>
    </location>
</feature>
<feature type="transmembrane region" description="Helical" evidence="1">
    <location>
        <begin position="118"/>
        <end position="136"/>
    </location>
</feature>
<evidence type="ECO:0000256" key="1">
    <source>
        <dbReference type="SAM" id="Phobius"/>
    </source>
</evidence>
<feature type="transmembrane region" description="Helical" evidence="1">
    <location>
        <begin position="204"/>
        <end position="225"/>
    </location>
</feature>
<dbReference type="EMBL" id="QGHA01000001">
    <property type="protein sequence ID" value="PWK79897.1"/>
    <property type="molecule type" value="Genomic_DNA"/>
</dbReference>
<feature type="transmembrane region" description="Helical" evidence="1">
    <location>
        <begin position="81"/>
        <end position="98"/>
    </location>
</feature>
<keyword evidence="1" id="KW-1133">Transmembrane helix</keyword>
<dbReference type="GO" id="GO:0016746">
    <property type="term" value="F:acyltransferase activity"/>
    <property type="evidence" value="ECO:0007669"/>
    <property type="project" value="UniProtKB-KW"/>
</dbReference>
<protein>
    <submittedName>
        <fullName evidence="2">Putative acyltransferase</fullName>
    </submittedName>
</protein>
<keyword evidence="1" id="KW-0472">Membrane</keyword>
<organism evidence="2 3">
    <name type="scientific">Mucilaginibacter oryzae</name>
    <dbReference type="NCBI Taxonomy" id="468058"/>
    <lineage>
        <taxon>Bacteria</taxon>
        <taxon>Pseudomonadati</taxon>
        <taxon>Bacteroidota</taxon>
        <taxon>Sphingobacteriia</taxon>
        <taxon>Sphingobacteriales</taxon>
        <taxon>Sphingobacteriaceae</taxon>
        <taxon>Mucilaginibacter</taxon>
    </lineage>
</organism>
<comment type="caution">
    <text evidence="2">The sequence shown here is derived from an EMBL/GenBank/DDBJ whole genome shotgun (WGS) entry which is preliminary data.</text>
</comment>
<feature type="transmembrane region" description="Helical" evidence="1">
    <location>
        <begin position="261"/>
        <end position="285"/>
    </location>
</feature>
<dbReference type="Proteomes" id="UP000245678">
    <property type="component" value="Unassembled WGS sequence"/>
</dbReference>
<feature type="transmembrane region" description="Helical" evidence="1">
    <location>
        <begin position="12"/>
        <end position="35"/>
    </location>
</feature>